<comment type="caution">
    <text evidence="2">The sequence shown here is derived from an EMBL/GenBank/DDBJ whole genome shotgun (WGS) entry which is preliminary data.</text>
</comment>
<evidence type="ECO:0000313" key="3">
    <source>
        <dbReference type="Proteomes" id="UP000314294"/>
    </source>
</evidence>
<dbReference type="AlphaFoldDB" id="A0A4Z2J9S3"/>
<accession>A0A4Z2J9S3</accession>
<name>A0A4Z2J9S3_9TELE</name>
<feature type="region of interest" description="Disordered" evidence="1">
    <location>
        <begin position="1"/>
        <end position="46"/>
    </location>
</feature>
<dbReference type="EMBL" id="SRLO01000014">
    <property type="protein sequence ID" value="TNN86671.1"/>
    <property type="molecule type" value="Genomic_DNA"/>
</dbReference>
<protein>
    <submittedName>
        <fullName evidence="2">Uncharacterized protein</fullName>
    </submittedName>
</protein>
<dbReference type="Proteomes" id="UP000314294">
    <property type="component" value="Unassembled WGS sequence"/>
</dbReference>
<keyword evidence="3" id="KW-1185">Reference proteome</keyword>
<organism evidence="2 3">
    <name type="scientific">Liparis tanakae</name>
    <name type="common">Tanaka's snailfish</name>
    <dbReference type="NCBI Taxonomy" id="230148"/>
    <lineage>
        <taxon>Eukaryota</taxon>
        <taxon>Metazoa</taxon>
        <taxon>Chordata</taxon>
        <taxon>Craniata</taxon>
        <taxon>Vertebrata</taxon>
        <taxon>Euteleostomi</taxon>
        <taxon>Actinopterygii</taxon>
        <taxon>Neopterygii</taxon>
        <taxon>Teleostei</taxon>
        <taxon>Neoteleostei</taxon>
        <taxon>Acanthomorphata</taxon>
        <taxon>Eupercaria</taxon>
        <taxon>Perciformes</taxon>
        <taxon>Cottioidei</taxon>
        <taxon>Cottales</taxon>
        <taxon>Liparidae</taxon>
        <taxon>Liparis</taxon>
    </lineage>
</organism>
<evidence type="ECO:0000313" key="2">
    <source>
        <dbReference type="EMBL" id="TNN86671.1"/>
    </source>
</evidence>
<gene>
    <name evidence="2" type="ORF">EYF80_003139</name>
</gene>
<evidence type="ECO:0000256" key="1">
    <source>
        <dbReference type="SAM" id="MobiDB-lite"/>
    </source>
</evidence>
<feature type="compositionally biased region" description="Basic and acidic residues" evidence="1">
    <location>
        <begin position="1"/>
        <end position="17"/>
    </location>
</feature>
<proteinExistence type="predicted"/>
<sequence>MDLSKEPPLEKEPHELGSEGQLQDPGPHSLETINSRDDEVGNDMHGYAWSPPTVNIAVHDQHRITFDINDTGSVKNNDVVQFPSLILTLKLCLLLSFASFKVPPM</sequence>
<reference evidence="2 3" key="1">
    <citation type="submission" date="2019-03" db="EMBL/GenBank/DDBJ databases">
        <title>First draft genome of Liparis tanakae, snailfish: a comprehensive survey of snailfish specific genes.</title>
        <authorList>
            <person name="Kim W."/>
            <person name="Song I."/>
            <person name="Jeong J.-H."/>
            <person name="Kim D."/>
            <person name="Kim S."/>
            <person name="Ryu S."/>
            <person name="Song J.Y."/>
            <person name="Lee S.K."/>
        </authorList>
    </citation>
    <scope>NUCLEOTIDE SEQUENCE [LARGE SCALE GENOMIC DNA]</scope>
    <source>
        <tissue evidence="2">Muscle</tissue>
    </source>
</reference>